<dbReference type="GO" id="GO:0005886">
    <property type="term" value="C:plasma membrane"/>
    <property type="evidence" value="ECO:0007669"/>
    <property type="project" value="TreeGrafter"/>
</dbReference>
<dbReference type="InterPro" id="IPR016039">
    <property type="entry name" value="Thiolase-like"/>
</dbReference>
<dbReference type="PANTHER" id="PTHR43775">
    <property type="entry name" value="FATTY ACID SYNTHASE"/>
    <property type="match status" value="1"/>
</dbReference>
<proteinExistence type="inferred from homology"/>
<evidence type="ECO:0000256" key="4">
    <source>
        <dbReference type="ARBA" id="ARBA00023268"/>
    </source>
</evidence>
<dbReference type="GO" id="GO:0071770">
    <property type="term" value="P:DIM/DIP cell wall layer assembly"/>
    <property type="evidence" value="ECO:0007669"/>
    <property type="project" value="TreeGrafter"/>
</dbReference>
<dbReference type="PROSITE" id="PS00606">
    <property type="entry name" value="KS3_1"/>
    <property type="match status" value="1"/>
</dbReference>
<evidence type="ECO:0000313" key="7">
    <source>
        <dbReference type="EMBL" id="MCM6774564.1"/>
    </source>
</evidence>
<dbReference type="InterPro" id="IPR020841">
    <property type="entry name" value="PKS_Beta-ketoAc_synthase_dom"/>
</dbReference>
<dbReference type="EMBL" id="JAMRXG010000005">
    <property type="protein sequence ID" value="MCM6774564.1"/>
    <property type="molecule type" value="Genomic_DNA"/>
</dbReference>
<feature type="domain" description="Ketosynthase family 3 (KS3)" evidence="6">
    <location>
        <begin position="5"/>
        <end position="415"/>
    </location>
</feature>
<dbReference type="Gene3D" id="3.30.70.3290">
    <property type="match status" value="1"/>
</dbReference>
<dbReference type="CDD" id="cd00833">
    <property type="entry name" value="PKS"/>
    <property type="match status" value="1"/>
</dbReference>
<dbReference type="PANTHER" id="PTHR43775:SF37">
    <property type="entry name" value="SI:DKEY-61P9.11"/>
    <property type="match status" value="1"/>
</dbReference>
<dbReference type="InterPro" id="IPR014031">
    <property type="entry name" value="Ketoacyl_synth_C"/>
</dbReference>
<evidence type="ECO:0000256" key="1">
    <source>
        <dbReference type="ARBA" id="ARBA00022450"/>
    </source>
</evidence>
<dbReference type="InterPro" id="IPR018201">
    <property type="entry name" value="Ketoacyl_synth_AS"/>
</dbReference>
<dbReference type="Pfam" id="PF00109">
    <property type="entry name" value="ketoacyl-synt"/>
    <property type="match status" value="1"/>
</dbReference>
<sequence>MTVSAQPLAVVGIGLRLPGGIDDLDGYWRLLERGGDVVAPMPEHRREPFADEWAGLPDRGGFLDDVFGFDAGFFGMPSKEARALDPQHRLLLEVSWEAFEDAGIVPGRDAGPRTGVYVGLSTNDHLDYYRGGTPDGFWALGGGHCFAAGRISYLLGLGGPAMAVDTACSSSLVAIHLAAQALRTGQCDLAVAGGVNLILSPHTTRLVYQTSALSPDGVCRTFDARANGFTRSEGCGVVLLKRLADARHDRDRIHAVIHGVAVNQDGRSSGLTAPNVLAQARLLEAALQDAGLKPEDVELLEAHGTGTALGDPIEIAAVAATLGRTAGAALQVGAVKTNLGHLEAAAGVAGLIKIVLCLRHAAIPPLVHFRTLNPRIELEGSGIRLATESRSWEPGFAGVSAFGMSGTNAHVILGPAEPAAAARAEAVPGFELSARSEAALRILAAACADRLDGLADEQYPAFAYTATHGRMRQRHTARVTASDPTSAAAALRALAAGDPAPGLESPAPQGFSLSLPRSVLDLPHYPWERRRHALDPSGE</sequence>
<evidence type="ECO:0000259" key="6">
    <source>
        <dbReference type="PROSITE" id="PS52004"/>
    </source>
</evidence>
<dbReference type="SMART" id="SM00825">
    <property type="entry name" value="PKS_KS"/>
    <property type="match status" value="1"/>
</dbReference>
<dbReference type="Gene3D" id="3.40.47.10">
    <property type="match status" value="1"/>
</dbReference>
<dbReference type="Pfam" id="PF16197">
    <property type="entry name" value="KAsynt_C_assoc"/>
    <property type="match status" value="1"/>
</dbReference>
<dbReference type="Pfam" id="PF02801">
    <property type="entry name" value="Ketoacyl-synt_C"/>
    <property type="match status" value="1"/>
</dbReference>
<dbReference type="AlphaFoldDB" id="A0A9X2IXE4"/>
<name>A0A9X2IXE4_9NOCA</name>
<evidence type="ECO:0000256" key="5">
    <source>
        <dbReference type="RuleBase" id="RU003694"/>
    </source>
</evidence>
<evidence type="ECO:0000256" key="2">
    <source>
        <dbReference type="ARBA" id="ARBA00022553"/>
    </source>
</evidence>
<evidence type="ECO:0000313" key="8">
    <source>
        <dbReference type="Proteomes" id="UP001139157"/>
    </source>
</evidence>
<reference evidence="7" key="1">
    <citation type="submission" date="2022-06" db="EMBL/GenBank/DDBJ databases">
        <title>Novel species in genus nocardia.</title>
        <authorList>
            <person name="Li F."/>
        </authorList>
    </citation>
    <scope>NUCLEOTIDE SEQUENCE</scope>
    <source>
        <strain evidence="7">CDC141</strain>
    </source>
</reference>
<dbReference type="SUPFAM" id="SSF53901">
    <property type="entry name" value="Thiolase-like"/>
    <property type="match status" value="1"/>
</dbReference>
<dbReference type="GO" id="GO:0004312">
    <property type="term" value="F:fatty acid synthase activity"/>
    <property type="evidence" value="ECO:0007669"/>
    <property type="project" value="TreeGrafter"/>
</dbReference>
<dbReference type="GO" id="GO:0004315">
    <property type="term" value="F:3-oxoacyl-[acyl-carrier-protein] synthase activity"/>
    <property type="evidence" value="ECO:0007669"/>
    <property type="project" value="InterPro"/>
</dbReference>
<gene>
    <name evidence="7" type="ORF">NDR86_13885</name>
</gene>
<dbReference type="PROSITE" id="PS52004">
    <property type="entry name" value="KS3_2"/>
    <property type="match status" value="1"/>
</dbReference>
<dbReference type="GO" id="GO:0005737">
    <property type="term" value="C:cytoplasm"/>
    <property type="evidence" value="ECO:0007669"/>
    <property type="project" value="TreeGrafter"/>
</dbReference>
<evidence type="ECO:0000256" key="3">
    <source>
        <dbReference type="ARBA" id="ARBA00022679"/>
    </source>
</evidence>
<comment type="caution">
    <text evidence="7">The sequence shown here is derived from an EMBL/GenBank/DDBJ whole genome shotgun (WGS) entry which is preliminary data.</text>
</comment>
<dbReference type="GO" id="GO:0006633">
    <property type="term" value="P:fatty acid biosynthetic process"/>
    <property type="evidence" value="ECO:0007669"/>
    <property type="project" value="InterPro"/>
</dbReference>
<comment type="similarity">
    <text evidence="5">Belongs to the thiolase-like superfamily. Beta-ketoacyl-ACP synthases family.</text>
</comment>
<organism evidence="7 8">
    <name type="scientific">Nocardia pulmonis</name>
    <dbReference type="NCBI Taxonomy" id="2951408"/>
    <lineage>
        <taxon>Bacteria</taxon>
        <taxon>Bacillati</taxon>
        <taxon>Actinomycetota</taxon>
        <taxon>Actinomycetes</taxon>
        <taxon>Mycobacteriales</taxon>
        <taxon>Nocardiaceae</taxon>
        <taxon>Nocardia</taxon>
    </lineage>
</organism>
<dbReference type="InterPro" id="IPR050091">
    <property type="entry name" value="PKS_NRPS_Biosynth_Enz"/>
</dbReference>
<dbReference type="Proteomes" id="UP001139157">
    <property type="component" value="Unassembled WGS sequence"/>
</dbReference>
<keyword evidence="4" id="KW-0511">Multifunctional enzyme</keyword>
<dbReference type="InterPro" id="IPR014030">
    <property type="entry name" value="Ketoacyl_synth_N"/>
</dbReference>
<accession>A0A9X2IXE4</accession>
<dbReference type="RefSeq" id="WP_251912287.1">
    <property type="nucleotide sequence ID" value="NZ_JAMRXG010000005.1"/>
</dbReference>
<keyword evidence="1" id="KW-0596">Phosphopantetheine</keyword>
<dbReference type="InterPro" id="IPR032821">
    <property type="entry name" value="PKS_assoc"/>
</dbReference>
<keyword evidence="2" id="KW-0597">Phosphoprotein</keyword>
<keyword evidence="3 5" id="KW-0808">Transferase</keyword>
<keyword evidence="8" id="KW-1185">Reference proteome</keyword>
<protein>
    <submittedName>
        <fullName evidence="7">Polyketide synthase</fullName>
    </submittedName>
</protein>